<evidence type="ECO:0000256" key="5">
    <source>
        <dbReference type="ARBA" id="ARBA00012807"/>
    </source>
</evidence>
<dbReference type="Gene3D" id="1.10.1270.20">
    <property type="entry name" value="tRNA(m1g37)methyltransferase, domain 2"/>
    <property type="match status" value="1"/>
</dbReference>
<evidence type="ECO:0000259" key="19">
    <source>
        <dbReference type="Pfam" id="PF01746"/>
    </source>
</evidence>
<dbReference type="EMBL" id="LJUI01000005">
    <property type="protein sequence ID" value="KPK71276.1"/>
    <property type="molecule type" value="Genomic_DNA"/>
</dbReference>
<dbReference type="NCBIfam" id="TIGR00088">
    <property type="entry name" value="trmD"/>
    <property type="match status" value="1"/>
</dbReference>
<evidence type="ECO:0000256" key="6">
    <source>
        <dbReference type="ARBA" id="ARBA00014679"/>
    </source>
</evidence>
<evidence type="ECO:0000313" key="21">
    <source>
        <dbReference type="Proteomes" id="UP000051717"/>
    </source>
</evidence>
<dbReference type="FunFam" id="3.40.1280.10:FF:000001">
    <property type="entry name" value="tRNA (guanine-N(1)-)-methyltransferase"/>
    <property type="match status" value="1"/>
</dbReference>
<evidence type="ECO:0000256" key="15">
    <source>
        <dbReference type="HAMAP-Rule" id="MF_00605"/>
    </source>
</evidence>
<dbReference type="GO" id="GO:0005829">
    <property type="term" value="C:cytosol"/>
    <property type="evidence" value="ECO:0007669"/>
    <property type="project" value="TreeGrafter"/>
</dbReference>
<comment type="similarity">
    <text evidence="3 15 17">Belongs to the RNA methyltransferase TrmD family.</text>
</comment>
<dbReference type="Proteomes" id="UP000051717">
    <property type="component" value="Unassembled WGS sequence"/>
</dbReference>
<evidence type="ECO:0000256" key="11">
    <source>
        <dbReference type="ARBA" id="ARBA00022694"/>
    </source>
</evidence>
<dbReference type="InterPro" id="IPR029028">
    <property type="entry name" value="Alpha/beta_knot_MTases"/>
</dbReference>
<comment type="catalytic activity">
    <reaction evidence="14 15 17">
        <text>guanosine(37) in tRNA + S-adenosyl-L-methionine = N(1)-methylguanosine(37) in tRNA + S-adenosyl-L-homocysteine + H(+)</text>
        <dbReference type="Rhea" id="RHEA:36899"/>
        <dbReference type="Rhea" id="RHEA-COMP:10145"/>
        <dbReference type="Rhea" id="RHEA-COMP:10147"/>
        <dbReference type="ChEBI" id="CHEBI:15378"/>
        <dbReference type="ChEBI" id="CHEBI:57856"/>
        <dbReference type="ChEBI" id="CHEBI:59789"/>
        <dbReference type="ChEBI" id="CHEBI:73542"/>
        <dbReference type="ChEBI" id="CHEBI:74269"/>
        <dbReference type="EC" id="2.1.1.228"/>
    </reaction>
</comment>
<evidence type="ECO:0000256" key="4">
    <source>
        <dbReference type="ARBA" id="ARBA00011738"/>
    </source>
</evidence>
<feature type="domain" description="tRNA methyltransferase TRMD/TRM10-type" evidence="19">
    <location>
        <begin position="20"/>
        <end position="242"/>
    </location>
</feature>
<organism evidence="20 21">
    <name type="scientific">candidate division TA06 bacterium SM23_40</name>
    <dbReference type="NCBI Taxonomy" id="1703774"/>
    <lineage>
        <taxon>Bacteria</taxon>
        <taxon>Bacteria division TA06</taxon>
    </lineage>
</organism>
<evidence type="ECO:0000256" key="18">
    <source>
        <dbReference type="SAM" id="MobiDB-lite"/>
    </source>
</evidence>
<feature type="binding site" evidence="15 16">
    <location>
        <position position="130"/>
    </location>
    <ligand>
        <name>S-adenosyl-L-methionine</name>
        <dbReference type="ChEBI" id="CHEBI:59789"/>
    </ligand>
</feature>
<keyword evidence="11 15" id="KW-0819">tRNA processing</keyword>
<keyword evidence="8 15" id="KW-0489">Methyltransferase</keyword>
<dbReference type="EC" id="2.1.1.228" evidence="5 15"/>
<keyword evidence="9 15" id="KW-0808">Transferase</keyword>
<evidence type="ECO:0000256" key="12">
    <source>
        <dbReference type="ARBA" id="ARBA00029736"/>
    </source>
</evidence>
<evidence type="ECO:0000256" key="7">
    <source>
        <dbReference type="ARBA" id="ARBA00022490"/>
    </source>
</evidence>
<gene>
    <name evidence="15" type="primary">trmD</name>
    <name evidence="20" type="ORF">AMJ82_01290</name>
</gene>
<dbReference type="Gene3D" id="3.40.1280.10">
    <property type="match status" value="1"/>
</dbReference>
<evidence type="ECO:0000256" key="1">
    <source>
        <dbReference type="ARBA" id="ARBA00002634"/>
    </source>
</evidence>
<dbReference type="InterPro" id="IPR029026">
    <property type="entry name" value="tRNA_m1G_MTases_N"/>
</dbReference>
<dbReference type="GO" id="GO:0002939">
    <property type="term" value="P:tRNA N1-guanine methylation"/>
    <property type="evidence" value="ECO:0007669"/>
    <property type="project" value="TreeGrafter"/>
</dbReference>
<comment type="subcellular location">
    <subcellularLocation>
        <location evidence="2 15 17">Cytoplasm</location>
    </subcellularLocation>
</comment>
<proteinExistence type="inferred from homology"/>
<dbReference type="AlphaFoldDB" id="A0A0S8GHK3"/>
<evidence type="ECO:0000256" key="17">
    <source>
        <dbReference type="RuleBase" id="RU003464"/>
    </source>
</evidence>
<evidence type="ECO:0000256" key="9">
    <source>
        <dbReference type="ARBA" id="ARBA00022679"/>
    </source>
</evidence>
<evidence type="ECO:0000256" key="13">
    <source>
        <dbReference type="ARBA" id="ARBA00033392"/>
    </source>
</evidence>
<name>A0A0S8GHK3_UNCT6</name>
<comment type="function">
    <text evidence="1 15 17">Specifically methylates guanosine-37 in various tRNAs.</text>
</comment>
<dbReference type="InterPro" id="IPR023148">
    <property type="entry name" value="tRNA_m1G_MeTrfase_C_sf"/>
</dbReference>
<feature type="compositionally biased region" description="Polar residues" evidence="18">
    <location>
        <begin position="264"/>
        <end position="278"/>
    </location>
</feature>
<evidence type="ECO:0000313" key="20">
    <source>
        <dbReference type="EMBL" id="KPK71276.1"/>
    </source>
</evidence>
<dbReference type="PATRIC" id="fig|1703774.3.peg.2471"/>
<dbReference type="CDD" id="cd18080">
    <property type="entry name" value="TrmD-like"/>
    <property type="match status" value="1"/>
</dbReference>
<accession>A0A0S8GHK3</accession>
<dbReference type="PIRSF" id="PIRSF000386">
    <property type="entry name" value="tRNA_mtase"/>
    <property type="match status" value="1"/>
</dbReference>
<evidence type="ECO:0000256" key="10">
    <source>
        <dbReference type="ARBA" id="ARBA00022691"/>
    </source>
</evidence>
<dbReference type="PANTHER" id="PTHR46417">
    <property type="entry name" value="TRNA (GUANINE-N(1)-)-METHYLTRANSFERASE"/>
    <property type="match status" value="1"/>
</dbReference>
<keyword evidence="7 15" id="KW-0963">Cytoplasm</keyword>
<evidence type="ECO:0000256" key="16">
    <source>
        <dbReference type="PIRSR" id="PIRSR000386-1"/>
    </source>
</evidence>
<dbReference type="SUPFAM" id="SSF75217">
    <property type="entry name" value="alpha/beta knot"/>
    <property type="match status" value="1"/>
</dbReference>
<keyword evidence="10 15" id="KW-0949">S-adenosyl-L-methionine</keyword>
<feature type="binding site" evidence="15 16">
    <location>
        <begin position="150"/>
        <end position="155"/>
    </location>
    <ligand>
        <name>S-adenosyl-L-methionine</name>
        <dbReference type="ChEBI" id="CHEBI:59789"/>
    </ligand>
</feature>
<dbReference type="InterPro" id="IPR016009">
    <property type="entry name" value="tRNA_MeTrfase_TRMD/TRM10"/>
</dbReference>
<dbReference type="NCBIfam" id="NF000648">
    <property type="entry name" value="PRK00026.1"/>
    <property type="match status" value="1"/>
</dbReference>
<evidence type="ECO:0000256" key="3">
    <source>
        <dbReference type="ARBA" id="ARBA00007630"/>
    </source>
</evidence>
<dbReference type="GO" id="GO:0052906">
    <property type="term" value="F:tRNA (guanine(37)-N1)-methyltransferase activity"/>
    <property type="evidence" value="ECO:0007669"/>
    <property type="project" value="UniProtKB-UniRule"/>
</dbReference>
<dbReference type="Pfam" id="PF01746">
    <property type="entry name" value="tRNA_m1G_MT"/>
    <property type="match status" value="1"/>
</dbReference>
<evidence type="ECO:0000256" key="8">
    <source>
        <dbReference type="ARBA" id="ARBA00022603"/>
    </source>
</evidence>
<dbReference type="FunFam" id="1.10.1270.20:FF:000001">
    <property type="entry name" value="tRNA (guanine-N(1)-)-methyltransferase"/>
    <property type="match status" value="1"/>
</dbReference>
<sequence>MGEGLRWRSGGWRSGEEGVTIDIITIFPELIEAVLEVGTLRIAREQGAARINVVDLREFTDDRHRSVDDAPFGGGPGMILKPDPIFRAVREVRGDDDSGRIVLLSPQGKTYDQRIATALAEEDRVSLICGRYRGVDERVRRGLITDEISLGDYVLSGGELAALVVAESVVRLLPGVIGDYESAARDSFQSGLLDAPHYTRPQEFEEMRVPEVLVSGDHAKIERWRRKEAIRRTLRRRPDLLERVELTPEDRELLRAVESEDQLSRSSGAESNEVSETS</sequence>
<comment type="caution">
    <text evidence="20">The sequence shown here is derived from an EMBL/GenBank/DDBJ whole genome shotgun (WGS) entry which is preliminary data.</text>
</comment>
<dbReference type="InterPro" id="IPR002649">
    <property type="entry name" value="tRNA_m1G_MeTrfase_TrmD"/>
</dbReference>
<dbReference type="PANTHER" id="PTHR46417:SF1">
    <property type="entry name" value="TRNA (GUANINE-N(1)-)-METHYLTRANSFERASE"/>
    <property type="match status" value="1"/>
</dbReference>
<protein>
    <recommendedName>
        <fullName evidence="6 15">tRNA (guanine-N(1)-)-methyltransferase</fullName>
        <ecNumber evidence="5 15">2.1.1.228</ecNumber>
    </recommendedName>
    <alternativeName>
        <fullName evidence="12 15">M1G-methyltransferase</fullName>
    </alternativeName>
    <alternativeName>
        <fullName evidence="13 15">tRNA [GM37] methyltransferase</fullName>
    </alternativeName>
</protein>
<evidence type="ECO:0000256" key="2">
    <source>
        <dbReference type="ARBA" id="ARBA00004496"/>
    </source>
</evidence>
<feature type="region of interest" description="Disordered" evidence="18">
    <location>
        <begin position="255"/>
        <end position="278"/>
    </location>
</feature>
<comment type="subunit">
    <text evidence="4 15 17">Homodimer.</text>
</comment>
<reference evidence="20 21" key="1">
    <citation type="journal article" date="2015" name="Microbiome">
        <title>Genomic resolution of linkages in carbon, nitrogen, and sulfur cycling among widespread estuary sediment bacteria.</title>
        <authorList>
            <person name="Baker B.J."/>
            <person name="Lazar C.S."/>
            <person name="Teske A.P."/>
            <person name="Dick G.J."/>
        </authorList>
    </citation>
    <scope>NUCLEOTIDE SEQUENCE [LARGE SCALE GENOMIC DNA]</scope>
    <source>
        <strain evidence="20">SM23_40</strain>
    </source>
</reference>
<dbReference type="HAMAP" id="MF_00605">
    <property type="entry name" value="TrmD"/>
    <property type="match status" value="1"/>
</dbReference>
<evidence type="ECO:0000256" key="14">
    <source>
        <dbReference type="ARBA" id="ARBA00047783"/>
    </source>
</evidence>